<dbReference type="InterPro" id="IPR018376">
    <property type="entry name" value="Enoyl-CoA_hyd/isom_CS"/>
</dbReference>
<evidence type="ECO:0000256" key="2">
    <source>
        <dbReference type="ARBA" id="ARBA00023239"/>
    </source>
</evidence>
<dbReference type="OrthoDB" id="5365311at2"/>
<keyword evidence="5" id="KW-1185">Reference proteome</keyword>
<dbReference type="PANTHER" id="PTHR11941:SF54">
    <property type="entry name" value="ENOYL-COA HYDRATASE, MITOCHONDRIAL"/>
    <property type="match status" value="1"/>
</dbReference>
<accession>A0A3N1VIG7</accession>
<dbReference type="Pfam" id="PF00378">
    <property type="entry name" value="ECH_1"/>
    <property type="match status" value="1"/>
</dbReference>
<dbReference type="InterPro" id="IPR029045">
    <property type="entry name" value="ClpP/crotonase-like_dom_sf"/>
</dbReference>
<dbReference type="InterPro" id="IPR001753">
    <property type="entry name" value="Enoyl-CoA_hydra/iso"/>
</dbReference>
<proteinExistence type="inferred from homology"/>
<evidence type="ECO:0000256" key="1">
    <source>
        <dbReference type="ARBA" id="ARBA00005254"/>
    </source>
</evidence>
<gene>
    <name evidence="4" type="ORF">EDC27_0883</name>
</gene>
<dbReference type="Gene3D" id="3.90.226.10">
    <property type="entry name" value="2-enoyl-CoA Hydratase, Chain A, domain 1"/>
    <property type="match status" value="1"/>
</dbReference>
<dbReference type="CDD" id="cd06558">
    <property type="entry name" value="crotonase-like"/>
    <property type="match status" value="1"/>
</dbReference>
<dbReference type="InterPro" id="IPR014748">
    <property type="entry name" value="Enoyl-CoA_hydra_C"/>
</dbReference>
<evidence type="ECO:0000313" key="5">
    <source>
        <dbReference type="Proteomes" id="UP000276223"/>
    </source>
</evidence>
<reference evidence="4 5" key="1">
    <citation type="submission" date="2018-11" db="EMBL/GenBank/DDBJ databases">
        <title>Genomic Encyclopedia of Type Strains, Phase IV (KMG-IV): sequencing the most valuable type-strain genomes for metagenomic binning, comparative biology and taxonomic classification.</title>
        <authorList>
            <person name="Goeker M."/>
        </authorList>
    </citation>
    <scope>NUCLEOTIDE SEQUENCE [LARGE SCALE GENOMIC DNA]</scope>
    <source>
        <strain evidence="4 5">DSM 22027</strain>
    </source>
</reference>
<protein>
    <submittedName>
        <fullName evidence="4">Enoyl-CoA hydratase</fullName>
    </submittedName>
</protein>
<dbReference type="SUPFAM" id="SSF52096">
    <property type="entry name" value="ClpP/crotonase"/>
    <property type="match status" value="1"/>
</dbReference>
<dbReference type="GO" id="GO:0016836">
    <property type="term" value="F:hydro-lyase activity"/>
    <property type="evidence" value="ECO:0007669"/>
    <property type="project" value="UniProtKB-ARBA"/>
</dbReference>
<comment type="similarity">
    <text evidence="1 3">Belongs to the enoyl-CoA hydratase/isomerase family.</text>
</comment>
<evidence type="ECO:0000256" key="3">
    <source>
        <dbReference type="RuleBase" id="RU003707"/>
    </source>
</evidence>
<evidence type="ECO:0000313" key="4">
    <source>
        <dbReference type="EMBL" id="ROR01700.1"/>
    </source>
</evidence>
<dbReference type="FunFam" id="1.10.12.10:FF:000001">
    <property type="entry name" value="Probable enoyl-CoA hydratase, mitochondrial"/>
    <property type="match status" value="1"/>
</dbReference>
<name>A0A3N1VIG7_9BACT</name>
<dbReference type="RefSeq" id="WP_123289405.1">
    <property type="nucleotide sequence ID" value="NZ_RJVA01000010.1"/>
</dbReference>
<keyword evidence="2" id="KW-0456">Lyase</keyword>
<sequence length="263" mass="28192">MAFQNILFDVHDHVALVTVNRPKSLNALNPATLDELKRAIDQVREDDGLRVLVLTGAGEKAFVAGADIGEFPKMNALQARLFAQKGQDVFFALEELPKPTIACVNGFALGGGLELAMSCDFIYASEKAKFGQPEINLGIIPGFGGTQRLARLVGRAKAKELCMTGEMIDAATALQWGLVAKVFPAETLVDETLKTAKTLASKSALALRAIKFVIDRGVDADLRAGCSLEVEAFGLCFASEDAKEGALAFLEKRKPNFKGSFIA</sequence>
<organism evidence="4 5">
    <name type="scientific">Desulfosoma caldarium</name>
    <dbReference type="NCBI Taxonomy" id="610254"/>
    <lineage>
        <taxon>Bacteria</taxon>
        <taxon>Pseudomonadati</taxon>
        <taxon>Thermodesulfobacteriota</taxon>
        <taxon>Syntrophobacteria</taxon>
        <taxon>Syntrophobacterales</taxon>
        <taxon>Syntrophobacteraceae</taxon>
        <taxon>Desulfosoma</taxon>
    </lineage>
</organism>
<dbReference type="EMBL" id="RJVA01000010">
    <property type="protein sequence ID" value="ROR01700.1"/>
    <property type="molecule type" value="Genomic_DNA"/>
</dbReference>
<dbReference type="PROSITE" id="PS00166">
    <property type="entry name" value="ENOYL_COA_HYDRATASE"/>
    <property type="match status" value="1"/>
</dbReference>
<dbReference type="FunFam" id="3.90.226.10:FF:000009">
    <property type="entry name" value="Carnitinyl-CoA dehydratase"/>
    <property type="match status" value="1"/>
</dbReference>
<dbReference type="Gene3D" id="1.10.12.10">
    <property type="entry name" value="Lyase 2-enoyl-coa Hydratase, Chain A, domain 2"/>
    <property type="match status" value="1"/>
</dbReference>
<dbReference type="PANTHER" id="PTHR11941">
    <property type="entry name" value="ENOYL-COA HYDRATASE-RELATED"/>
    <property type="match status" value="1"/>
</dbReference>
<dbReference type="GO" id="GO:0006635">
    <property type="term" value="P:fatty acid beta-oxidation"/>
    <property type="evidence" value="ECO:0007669"/>
    <property type="project" value="TreeGrafter"/>
</dbReference>
<comment type="caution">
    <text evidence="4">The sequence shown here is derived from an EMBL/GenBank/DDBJ whole genome shotgun (WGS) entry which is preliminary data.</text>
</comment>
<dbReference type="AlphaFoldDB" id="A0A3N1VIG7"/>
<dbReference type="Proteomes" id="UP000276223">
    <property type="component" value="Unassembled WGS sequence"/>
</dbReference>